<dbReference type="KEGG" id="csi:P262_05071"/>
<keyword evidence="1" id="KW-0472">Membrane</keyword>
<accession>V5U572</accession>
<dbReference type="PATRIC" id="fig|1401659.3.peg.3574"/>
<reference evidence="2 3" key="1">
    <citation type="journal article" date="2014" name="Genome Announc.">
        <title>Complete Genome Sequence of Cronobacter sakazakii Strain CMCC 45402.</title>
        <authorList>
            <person name="Zhao Z."/>
            <person name="Wang L."/>
            <person name="Wang B."/>
            <person name="Liang H."/>
            <person name="Ye Q."/>
            <person name="Zeng M."/>
        </authorList>
    </citation>
    <scope>NUCLEOTIDE SEQUENCE [LARGE SCALE GENOMIC DNA]</scope>
    <source>
        <strain evidence="3">45402</strain>
    </source>
</reference>
<sequence length="159" mass="17974">MREAMKRLASLLLLFFAHLAFVPEALILILIVGAYFYFRDPLPWLVFEGAVFSVLALLFALLARHVDRRSLAVGVVIAGSPQEKEADEVLRLFSLGEHLLFAIASATLPYFILSFFIFDGRVAFWLHTAFLAAVLVGVHYAGRWLDRLQKRRGYGEYGL</sequence>
<organism evidence="2 3">
    <name type="scientific">Cronobacter malonaticus</name>
    <dbReference type="NCBI Taxonomy" id="413503"/>
    <lineage>
        <taxon>Bacteria</taxon>
        <taxon>Pseudomonadati</taxon>
        <taxon>Pseudomonadota</taxon>
        <taxon>Gammaproteobacteria</taxon>
        <taxon>Enterobacterales</taxon>
        <taxon>Enterobacteriaceae</taxon>
        <taxon>Cronobacter</taxon>
    </lineage>
</organism>
<feature type="transmembrane region" description="Helical" evidence="1">
    <location>
        <begin position="44"/>
        <end position="63"/>
    </location>
</feature>
<proteinExistence type="predicted"/>
<name>V5U572_9ENTR</name>
<protein>
    <submittedName>
        <fullName evidence="2">Uncharacterized protein</fullName>
    </submittedName>
</protein>
<evidence type="ECO:0000313" key="3">
    <source>
        <dbReference type="Proteomes" id="UP000018545"/>
    </source>
</evidence>
<evidence type="ECO:0000256" key="1">
    <source>
        <dbReference type="SAM" id="Phobius"/>
    </source>
</evidence>
<feature type="transmembrane region" description="Helical" evidence="1">
    <location>
        <begin position="124"/>
        <end position="142"/>
    </location>
</feature>
<gene>
    <name evidence="2" type="ORF">P262_05071</name>
</gene>
<feature type="transmembrane region" description="Helical" evidence="1">
    <location>
        <begin position="12"/>
        <end position="38"/>
    </location>
</feature>
<dbReference type="HOGENOM" id="CLU_1692551_0_0_6"/>
<dbReference type="EMBL" id="CP006731">
    <property type="protein sequence ID" value="AHB71969.1"/>
    <property type="molecule type" value="Genomic_DNA"/>
</dbReference>
<evidence type="ECO:0000313" key="2">
    <source>
        <dbReference type="EMBL" id="AHB71969.1"/>
    </source>
</evidence>
<dbReference type="AlphaFoldDB" id="V5U572"/>
<keyword evidence="1" id="KW-0812">Transmembrane</keyword>
<feature type="transmembrane region" description="Helical" evidence="1">
    <location>
        <begin position="99"/>
        <end position="118"/>
    </location>
</feature>
<dbReference type="Proteomes" id="UP000018545">
    <property type="component" value="Chromosome"/>
</dbReference>
<keyword evidence="1" id="KW-1133">Transmembrane helix</keyword>